<evidence type="ECO:0000256" key="1">
    <source>
        <dbReference type="ARBA" id="ARBA00003456"/>
    </source>
</evidence>
<evidence type="ECO:0000256" key="5">
    <source>
        <dbReference type="ARBA" id="ARBA00022781"/>
    </source>
</evidence>
<dbReference type="PANTHER" id="PTHR11693">
    <property type="entry name" value="ATP SYNTHASE GAMMA CHAIN"/>
    <property type="match status" value="1"/>
</dbReference>
<name>A0A2A2TE29_9CYAN</name>
<dbReference type="RefSeq" id="WP_095723726.1">
    <property type="nucleotide sequence ID" value="NZ_NTFS01000305.1"/>
</dbReference>
<dbReference type="GO" id="GO:0046933">
    <property type="term" value="F:proton-transporting ATP synthase activity, rotational mechanism"/>
    <property type="evidence" value="ECO:0007669"/>
    <property type="project" value="InterPro"/>
</dbReference>
<evidence type="ECO:0000256" key="6">
    <source>
        <dbReference type="ARBA" id="ARBA00023065"/>
    </source>
</evidence>
<comment type="function">
    <text evidence="1">Produces ATP from ADP in the presence of a proton gradient across the membrane. The gamma chain is believed to be important in regulating ATPase activity and the flow of protons through the CF(0) complex.</text>
</comment>
<evidence type="ECO:0000256" key="4">
    <source>
        <dbReference type="ARBA" id="ARBA00022448"/>
    </source>
</evidence>
<dbReference type="EMBL" id="NTFS01000305">
    <property type="protein sequence ID" value="PAX51951.1"/>
    <property type="molecule type" value="Genomic_DNA"/>
</dbReference>
<proteinExistence type="inferred from homology"/>
<evidence type="ECO:0000313" key="11">
    <source>
        <dbReference type="Proteomes" id="UP000218238"/>
    </source>
</evidence>
<organism evidence="10 11">
    <name type="scientific">Brunnivagina elsteri CCALA 953</name>
    <dbReference type="NCBI Taxonomy" id="987040"/>
    <lineage>
        <taxon>Bacteria</taxon>
        <taxon>Bacillati</taxon>
        <taxon>Cyanobacteriota</taxon>
        <taxon>Cyanophyceae</taxon>
        <taxon>Nostocales</taxon>
        <taxon>Calotrichaceae</taxon>
        <taxon>Brunnivagina</taxon>
    </lineage>
</organism>
<dbReference type="PRINTS" id="PR00126">
    <property type="entry name" value="ATPASEGAMMA"/>
</dbReference>
<evidence type="ECO:0000313" key="10">
    <source>
        <dbReference type="EMBL" id="PAX51951.1"/>
    </source>
</evidence>
<dbReference type="InterPro" id="IPR035968">
    <property type="entry name" value="ATP_synth_F1_ATPase_gsu"/>
</dbReference>
<comment type="subcellular location">
    <subcellularLocation>
        <location evidence="2">Membrane</location>
        <topology evidence="2">Peripheral membrane protein</topology>
    </subcellularLocation>
</comment>
<dbReference type="Pfam" id="PF00231">
    <property type="entry name" value="ATP-synt"/>
    <property type="match status" value="1"/>
</dbReference>
<dbReference type="OrthoDB" id="9812769at2"/>
<dbReference type="InterPro" id="IPR017709">
    <property type="entry name" value="Alt_ATP_synth_F1_gsu"/>
</dbReference>
<dbReference type="NCBIfam" id="TIGR03323">
    <property type="entry name" value="alt_F1F0_F1_gam"/>
    <property type="match status" value="1"/>
</dbReference>
<evidence type="ECO:0000256" key="3">
    <source>
        <dbReference type="ARBA" id="ARBA00007681"/>
    </source>
</evidence>
<evidence type="ECO:0000256" key="8">
    <source>
        <dbReference type="ARBA" id="ARBA00023196"/>
    </source>
</evidence>
<comment type="similarity">
    <text evidence="3">Belongs to the ATPase gamma chain family.</text>
</comment>
<reference evidence="10 11" key="1">
    <citation type="submission" date="2017-08" db="EMBL/GenBank/DDBJ databases">
        <title>Draft genome sequence of filamentous cyanobacterium Calothrix elsteri CCALA 953.</title>
        <authorList>
            <person name="Gagunashvili A.N."/>
            <person name="Elster J."/>
            <person name="Andresson O.S."/>
        </authorList>
    </citation>
    <scope>NUCLEOTIDE SEQUENCE [LARGE SCALE GENOMIC DNA]</scope>
    <source>
        <strain evidence="10 11">CCALA 953</strain>
    </source>
</reference>
<evidence type="ECO:0000256" key="2">
    <source>
        <dbReference type="ARBA" id="ARBA00004170"/>
    </source>
</evidence>
<dbReference type="InterPro" id="IPR000131">
    <property type="entry name" value="ATP_synth_F1_gsu"/>
</dbReference>
<dbReference type="SUPFAM" id="SSF52943">
    <property type="entry name" value="ATP synthase (F1-ATPase), gamma subunit"/>
    <property type="match status" value="1"/>
</dbReference>
<comment type="caution">
    <text evidence="10">The sequence shown here is derived from an EMBL/GenBank/DDBJ whole genome shotgun (WGS) entry which is preliminary data.</text>
</comment>
<sequence length="314" mass="35580">MSSIELLQRQIHTAQELQAVVKMMKVLAALNIHQYEQAVASLAEYNRTIEMGLHVVLKAAHTHNAFHQHGNDDGFKTYSQSLSSDLGHCGVIIFGSEQGMCGQFNEQISHYAIAELEKLKLSSEHLAIFAVGSRLISHLETAGYGIEQTFAMPGSLTGITSMVQEILIHIARWRDREQIVQITLFYNHLHSNTLWEPYKLQLLPLDSAWLQHIESQEWTEVSQVEPRSHTLPTFTMPSDVLVASLLRQYFFILLYRAFGDSLAGENASRLASMQVAEKNIEERLTEFTGEFQQKRQTAITDELLEIISAFELSH</sequence>
<dbReference type="CDD" id="cd12151">
    <property type="entry name" value="F1-ATPase_gamma"/>
    <property type="match status" value="1"/>
</dbReference>
<protein>
    <submittedName>
        <fullName evidence="10">F0F1 ATP synthase subunit gamma</fullName>
    </submittedName>
</protein>
<keyword evidence="7" id="KW-0472">Membrane</keyword>
<gene>
    <name evidence="10" type="ORF">CK510_22000</name>
</gene>
<dbReference type="Gene3D" id="3.40.1380.10">
    <property type="match status" value="1"/>
</dbReference>
<dbReference type="GO" id="GO:0045259">
    <property type="term" value="C:proton-transporting ATP synthase complex"/>
    <property type="evidence" value="ECO:0007669"/>
    <property type="project" value="UniProtKB-KW"/>
</dbReference>
<keyword evidence="6" id="KW-0406">Ion transport</keyword>
<dbReference type="PANTHER" id="PTHR11693:SF22">
    <property type="entry name" value="ATP SYNTHASE SUBUNIT GAMMA, MITOCHONDRIAL"/>
    <property type="match status" value="1"/>
</dbReference>
<dbReference type="Proteomes" id="UP000218238">
    <property type="component" value="Unassembled WGS sequence"/>
</dbReference>
<evidence type="ECO:0000256" key="9">
    <source>
        <dbReference type="ARBA" id="ARBA00023310"/>
    </source>
</evidence>
<dbReference type="Gene3D" id="1.10.287.80">
    <property type="entry name" value="ATP synthase, gamma subunit, helix hairpin domain"/>
    <property type="match status" value="1"/>
</dbReference>
<keyword evidence="4" id="KW-0813">Transport</keyword>
<accession>A0A2A2TE29</accession>
<keyword evidence="5" id="KW-0375">Hydrogen ion transport</keyword>
<dbReference type="AlphaFoldDB" id="A0A2A2TE29"/>
<keyword evidence="8" id="KW-0139">CF(1)</keyword>
<keyword evidence="11" id="KW-1185">Reference proteome</keyword>
<keyword evidence="9" id="KW-0066">ATP synthesis</keyword>
<evidence type="ECO:0000256" key="7">
    <source>
        <dbReference type="ARBA" id="ARBA00023136"/>
    </source>
</evidence>